<sequence>MIHGPCGPHNAHSPCMKDGKRSKKFPRKLQKETIHNENGYPQCRRRYPADGGQTATINILNGDYATIDNSWIDLYSSILTKMFIAHINVKA</sequence>
<organism evidence="2 3">
    <name type="scientific">Araneus ventricosus</name>
    <name type="common">Orbweaver spider</name>
    <name type="synonym">Epeira ventricosa</name>
    <dbReference type="NCBI Taxonomy" id="182803"/>
    <lineage>
        <taxon>Eukaryota</taxon>
        <taxon>Metazoa</taxon>
        <taxon>Ecdysozoa</taxon>
        <taxon>Arthropoda</taxon>
        <taxon>Chelicerata</taxon>
        <taxon>Arachnida</taxon>
        <taxon>Araneae</taxon>
        <taxon>Araneomorphae</taxon>
        <taxon>Entelegynae</taxon>
        <taxon>Araneoidea</taxon>
        <taxon>Araneidae</taxon>
        <taxon>Araneus</taxon>
    </lineage>
</organism>
<evidence type="ECO:0000313" key="2">
    <source>
        <dbReference type="EMBL" id="GBM12144.1"/>
    </source>
</evidence>
<gene>
    <name evidence="2" type="ORF">AVEN_39480_1</name>
</gene>
<feature type="region of interest" description="Disordered" evidence="1">
    <location>
        <begin position="1"/>
        <end position="44"/>
    </location>
</feature>
<dbReference type="AlphaFoldDB" id="A0A4Y2D869"/>
<dbReference type="Proteomes" id="UP000499080">
    <property type="component" value="Unassembled WGS sequence"/>
</dbReference>
<keyword evidence="3" id="KW-1185">Reference proteome</keyword>
<reference evidence="2 3" key="1">
    <citation type="journal article" date="2019" name="Sci. Rep.">
        <title>Orb-weaving spider Araneus ventricosus genome elucidates the spidroin gene catalogue.</title>
        <authorList>
            <person name="Kono N."/>
            <person name="Nakamura H."/>
            <person name="Ohtoshi R."/>
            <person name="Moran D.A.P."/>
            <person name="Shinohara A."/>
            <person name="Yoshida Y."/>
            <person name="Fujiwara M."/>
            <person name="Mori M."/>
            <person name="Tomita M."/>
            <person name="Arakawa K."/>
        </authorList>
    </citation>
    <scope>NUCLEOTIDE SEQUENCE [LARGE SCALE GENOMIC DNA]</scope>
</reference>
<dbReference type="EMBL" id="BGPR01000309">
    <property type="protein sequence ID" value="GBM12144.1"/>
    <property type="molecule type" value="Genomic_DNA"/>
</dbReference>
<name>A0A4Y2D869_ARAVE</name>
<comment type="caution">
    <text evidence="2">The sequence shown here is derived from an EMBL/GenBank/DDBJ whole genome shotgun (WGS) entry which is preliminary data.</text>
</comment>
<evidence type="ECO:0000256" key="1">
    <source>
        <dbReference type="SAM" id="MobiDB-lite"/>
    </source>
</evidence>
<dbReference type="OrthoDB" id="6433404at2759"/>
<protein>
    <submittedName>
        <fullName evidence="2">Uncharacterized protein</fullName>
    </submittedName>
</protein>
<evidence type="ECO:0000313" key="3">
    <source>
        <dbReference type="Proteomes" id="UP000499080"/>
    </source>
</evidence>
<accession>A0A4Y2D869</accession>
<proteinExistence type="predicted"/>